<feature type="signal peptide" evidence="1">
    <location>
        <begin position="1"/>
        <end position="23"/>
    </location>
</feature>
<keyword evidence="1" id="KW-0732">Signal</keyword>
<evidence type="ECO:0000313" key="4">
    <source>
        <dbReference type="Proteomes" id="UP001491088"/>
    </source>
</evidence>
<dbReference type="SUPFAM" id="SSF52266">
    <property type="entry name" value="SGNH hydrolase"/>
    <property type="match status" value="1"/>
</dbReference>
<keyword evidence="4" id="KW-1185">Reference proteome</keyword>
<keyword evidence="3" id="KW-0378">Hydrolase</keyword>
<dbReference type="Gene3D" id="3.40.50.1110">
    <property type="entry name" value="SGNH hydrolase"/>
    <property type="match status" value="1"/>
</dbReference>
<evidence type="ECO:0000313" key="3">
    <source>
        <dbReference type="EMBL" id="WYW54946.1"/>
    </source>
</evidence>
<name>A0ABZ2TPI0_9FLAO</name>
<proteinExistence type="predicted"/>
<dbReference type="InterPro" id="IPR013830">
    <property type="entry name" value="SGNH_hydro"/>
</dbReference>
<protein>
    <submittedName>
        <fullName evidence="3">SGNH/GDSL hydrolase family protein</fullName>
        <ecNumber evidence="3">3.1.-.-</ecNumber>
    </submittedName>
</protein>
<dbReference type="Pfam" id="PF13472">
    <property type="entry name" value="Lipase_GDSL_2"/>
    <property type="match status" value="1"/>
</dbReference>
<feature type="chain" id="PRO_5045349199" evidence="1">
    <location>
        <begin position="24"/>
        <end position="257"/>
    </location>
</feature>
<dbReference type="GO" id="GO:0016787">
    <property type="term" value="F:hydrolase activity"/>
    <property type="evidence" value="ECO:0007669"/>
    <property type="project" value="UniProtKB-KW"/>
</dbReference>
<organism evidence="3 4">
    <name type="scientific">Polaribacter marinaquae</name>
    <dbReference type="NCBI Taxonomy" id="1642819"/>
    <lineage>
        <taxon>Bacteria</taxon>
        <taxon>Pseudomonadati</taxon>
        <taxon>Bacteroidota</taxon>
        <taxon>Flavobacteriia</taxon>
        <taxon>Flavobacteriales</taxon>
        <taxon>Flavobacteriaceae</taxon>
    </lineage>
</organism>
<accession>A0ABZ2TPI0</accession>
<feature type="domain" description="SGNH hydrolase-type esterase" evidence="2">
    <location>
        <begin position="64"/>
        <end position="240"/>
    </location>
</feature>
<dbReference type="CDD" id="cd01832">
    <property type="entry name" value="SGNH_hydrolase_like_1"/>
    <property type="match status" value="1"/>
</dbReference>
<reference evidence="3 4" key="1">
    <citation type="submission" date="2024-03" db="EMBL/GenBank/DDBJ databases">
        <authorList>
            <person name="Cao K."/>
        </authorList>
    </citation>
    <scope>NUCLEOTIDE SEQUENCE [LARGE SCALE GENOMIC DNA]</scope>
    <source>
        <strain evidence="3 4">MCCC 1K00696</strain>
    </source>
</reference>
<dbReference type="Proteomes" id="UP001491088">
    <property type="component" value="Chromosome"/>
</dbReference>
<sequence length="257" mass="29104">MKKPILSIFICFCLFLVSCGSMNDQIETIEEIDEIKDEVVVIDAELDSTSINNSNTKSFKILSLGDSYTIGQSVCETCRYPSQLKDSLLKKYPEGSTIDLKIIARTGWTTTDLINAINSQNISNDYNLTTLLIGVNNQYRFSNMAVFQEEFPLLVDTAIKAIGDEKNKLIVISIPDYSFTPLFKNNTYISKQIDNYNKFIEEYCTKNDITYVNITDISREGLTNPNLVASDNLHLSKLAYTKFIQRILPLALKKLNN</sequence>
<dbReference type="RefSeq" id="WP_340932177.1">
    <property type="nucleotide sequence ID" value="NZ_CP150496.1"/>
</dbReference>
<dbReference type="EMBL" id="CP150496">
    <property type="protein sequence ID" value="WYW54946.1"/>
    <property type="molecule type" value="Genomic_DNA"/>
</dbReference>
<evidence type="ECO:0000259" key="2">
    <source>
        <dbReference type="Pfam" id="PF13472"/>
    </source>
</evidence>
<gene>
    <name evidence="3" type="ORF">WG950_10445</name>
</gene>
<evidence type="ECO:0000256" key="1">
    <source>
        <dbReference type="SAM" id="SignalP"/>
    </source>
</evidence>
<dbReference type="EC" id="3.1.-.-" evidence="3"/>
<dbReference type="InterPro" id="IPR036514">
    <property type="entry name" value="SGNH_hydro_sf"/>
</dbReference>
<dbReference type="PROSITE" id="PS51257">
    <property type="entry name" value="PROKAR_LIPOPROTEIN"/>
    <property type="match status" value="1"/>
</dbReference>